<comment type="caution">
    <text evidence="4">The sequence shown here is derived from an EMBL/GenBank/DDBJ whole genome shotgun (WGS) entry which is preliminary data.</text>
</comment>
<dbReference type="PANTHER" id="PTHR37302:SF1">
    <property type="entry name" value="PROTEIN DINB"/>
    <property type="match status" value="1"/>
</dbReference>
<keyword evidence="5" id="KW-1185">Reference proteome</keyword>
<dbReference type="InterPro" id="IPR007837">
    <property type="entry name" value="DinB"/>
</dbReference>
<feature type="binding site" evidence="3">
    <location>
        <position position="128"/>
    </location>
    <ligand>
        <name>a divalent metal cation</name>
        <dbReference type="ChEBI" id="CHEBI:60240"/>
    </ligand>
</feature>
<dbReference type="Gene3D" id="1.20.120.450">
    <property type="entry name" value="dinb family like domain"/>
    <property type="match status" value="1"/>
</dbReference>
<dbReference type="EMBL" id="JAAKZG010000011">
    <property type="protein sequence ID" value="NGN43721.1"/>
    <property type="molecule type" value="Genomic_DNA"/>
</dbReference>
<dbReference type="InterPro" id="IPR034660">
    <property type="entry name" value="DinB/YfiT-like"/>
</dbReference>
<evidence type="ECO:0000256" key="2">
    <source>
        <dbReference type="ARBA" id="ARBA00022723"/>
    </source>
</evidence>
<sequence>MSALLQKLYTYHAWANNDLFDKLGALDQEEYKTQLHTALRLINHYYVVARIFTAHLTGEQHGFTSDNTDETPTLADLRAAVTSSDQWYLDYLRRVSTENLAEAMPFIFTDGDKGYMTREEMLTHVALHGAYHRGEVGRILWQLSITPPWDTFAVYLHRTDPTRRQQGGKQLILA</sequence>
<keyword evidence="2 3" id="KW-0479">Metal-binding</keyword>
<feature type="binding site" evidence="3">
    <location>
        <position position="132"/>
    </location>
    <ligand>
        <name>a divalent metal cation</name>
        <dbReference type="ChEBI" id="CHEBI:60240"/>
    </ligand>
</feature>
<feature type="binding site" evidence="3">
    <location>
        <position position="44"/>
    </location>
    <ligand>
        <name>a divalent metal cation</name>
        <dbReference type="ChEBI" id="CHEBI:60240"/>
    </ligand>
</feature>
<accession>A0A7C9R9R0</accession>
<evidence type="ECO:0000313" key="4">
    <source>
        <dbReference type="EMBL" id="NGN43721.1"/>
    </source>
</evidence>
<comment type="similarity">
    <text evidence="1">Belongs to the DinB family.</text>
</comment>
<dbReference type="GO" id="GO:0046872">
    <property type="term" value="F:metal ion binding"/>
    <property type="evidence" value="ECO:0007669"/>
    <property type="project" value="UniProtKB-KW"/>
</dbReference>
<evidence type="ECO:0000256" key="1">
    <source>
        <dbReference type="ARBA" id="ARBA00008635"/>
    </source>
</evidence>
<dbReference type="SUPFAM" id="SSF109854">
    <property type="entry name" value="DinB/YfiT-like putative metalloenzymes"/>
    <property type="match status" value="1"/>
</dbReference>
<gene>
    <name evidence="4" type="ORF">G6N74_21905</name>
</gene>
<evidence type="ECO:0000313" key="5">
    <source>
        <dbReference type="Proteomes" id="UP000481252"/>
    </source>
</evidence>
<protein>
    <submittedName>
        <fullName evidence="4">Damage-inducible protein DinB</fullName>
    </submittedName>
</protein>
<dbReference type="AlphaFoldDB" id="A0A7C9R9R0"/>
<organism evidence="4 5">
    <name type="scientific">Mesorhizobium zhangyense</name>
    <dbReference type="NCBI Taxonomy" id="1776730"/>
    <lineage>
        <taxon>Bacteria</taxon>
        <taxon>Pseudomonadati</taxon>
        <taxon>Pseudomonadota</taxon>
        <taxon>Alphaproteobacteria</taxon>
        <taxon>Hyphomicrobiales</taxon>
        <taxon>Phyllobacteriaceae</taxon>
        <taxon>Mesorhizobium</taxon>
    </lineage>
</organism>
<dbReference type="RefSeq" id="WP_165120143.1">
    <property type="nucleotide sequence ID" value="NZ_JAAKZG010000011.1"/>
</dbReference>
<evidence type="ECO:0000256" key="3">
    <source>
        <dbReference type="PIRSR" id="PIRSR607837-1"/>
    </source>
</evidence>
<dbReference type="Pfam" id="PF05163">
    <property type="entry name" value="DinB"/>
    <property type="match status" value="1"/>
</dbReference>
<dbReference type="PANTHER" id="PTHR37302">
    <property type="entry name" value="SLR1116 PROTEIN"/>
    <property type="match status" value="1"/>
</dbReference>
<reference evidence="4 5" key="1">
    <citation type="submission" date="2020-02" db="EMBL/GenBank/DDBJ databases">
        <title>Genome sequence of the type strain CGMCC 1.15528 of Mesorhizobium zhangyense.</title>
        <authorList>
            <person name="Gao J."/>
            <person name="Sun J."/>
        </authorList>
    </citation>
    <scope>NUCLEOTIDE SEQUENCE [LARGE SCALE GENOMIC DNA]</scope>
    <source>
        <strain evidence="4 5">CGMCC 1.15528</strain>
    </source>
</reference>
<proteinExistence type="inferred from homology"/>
<name>A0A7C9R9R0_9HYPH</name>
<dbReference type="Proteomes" id="UP000481252">
    <property type="component" value="Unassembled WGS sequence"/>
</dbReference>